<dbReference type="SUPFAM" id="SSF51735">
    <property type="entry name" value="NAD(P)-binding Rossmann-fold domains"/>
    <property type="match status" value="1"/>
</dbReference>
<sequence length="232" mass="23816">MTDRRAVVTGANGGIGAAICERLRAAGVEVRTTDVVGPADAVLDLAVDPIPESFGSDADICVVVAGVVDTYASAHSMSAEQWSRDIDINLTGAFRVIQACLPGMRERRFGRIVAISSVAGRNGAAGKVAYAASKAGLHGMIRTIAIENSSLGITANSVLPGVIATPKALTLPGADQDRIRAALPSGRFGRPEEVADLVAFLAGDNAGYITAQDISIDGGMGLNTLFVGPTRV</sequence>
<evidence type="ECO:0000256" key="3">
    <source>
        <dbReference type="ARBA" id="ARBA00022512"/>
    </source>
</evidence>
<name>A0A1A2SRD7_9MYCO</name>
<proteinExistence type="inferred from homology"/>
<comment type="catalytic activity">
    <reaction evidence="5">
        <text>a (3R)-hydroxyacyl-[ACP] + NADP(+) = a 3-oxoacyl-[ACP] + NADPH + H(+)</text>
        <dbReference type="Rhea" id="RHEA:17397"/>
        <dbReference type="Rhea" id="RHEA-COMP:9916"/>
        <dbReference type="Rhea" id="RHEA-COMP:9945"/>
        <dbReference type="ChEBI" id="CHEBI:15378"/>
        <dbReference type="ChEBI" id="CHEBI:57783"/>
        <dbReference type="ChEBI" id="CHEBI:58349"/>
        <dbReference type="ChEBI" id="CHEBI:78776"/>
        <dbReference type="ChEBI" id="CHEBI:78827"/>
        <dbReference type="EC" id="1.1.1.100"/>
    </reaction>
    <physiologicalReaction direction="right-to-left" evidence="5">
        <dbReference type="Rhea" id="RHEA:17399"/>
    </physiologicalReaction>
</comment>
<dbReference type="PANTHER" id="PTHR42879">
    <property type="entry name" value="3-OXOACYL-(ACYL-CARRIER-PROTEIN) REDUCTASE"/>
    <property type="match status" value="1"/>
</dbReference>
<evidence type="ECO:0000313" key="6">
    <source>
        <dbReference type="EMBL" id="OBH66768.1"/>
    </source>
</evidence>
<comment type="subcellular location">
    <subcellularLocation>
        <location evidence="1">Secreted</location>
        <location evidence="1">Cell wall</location>
    </subcellularLocation>
</comment>
<dbReference type="InterPro" id="IPR036291">
    <property type="entry name" value="NAD(P)-bd_dom_sf"/>
</dbReference>
<dbReference type="EMBL" id="LZJS01000007">
    <property type="protein sequence ID" value="OBH66768.1"/>
    <property type="molecule type" value="Genomic_DNA"/>
</dbReference>
<gene>
    <name evidence="6" type="ORF">A5685_16940</name>
</gene>
<dbReference type="PROSITE" id="PS00061">
    <property type="entry name" value="ADH_SHORT"/>
    <property type="match status" value="1"/>
</dbReference>
<protein>
    <recommendedName>
        <fullName evidence="4">3-oxoacyl-[acyl-carrier-protein] reductase MabA</fullName>
    </recommendedName>
</protein>
<organism evidence="6 7">
    <name type="scientific">Mycobacterium colombiense</name>
    <dbReference type="NCBI Taxonomy" id="339268"/>
    <lineage>
        <taxon>Bacteria</taxon>
        <taxon>Bacillati</taxon>
        <taxon>Actinomycetota</taxon>
        <taxon>Actinomycetes</taxon>
        <taxon>Mycobacteriales</taxon>
        <taxon>Mycobacteriaceae</taxon>
        <taxon>Mycobacterium</taxon>
        <taxon>Mycobacterium avium complex (MAC)</taxon>
    </lineage>
</organism>
<dbReference type="Gene3D" id="3.40.50.720">
    <property type="entry name" value="NAD(P)-binding Rossmann-like Domain"/>
    <property type="match status" value="1"/>
</dbReference>
<evidence type="ECO:0000256" key="4">
    <source>
        <dbReference type="ARBA" id="ARBA00040781"/>
    </source>
</evidence>
<dbReference type="GO" id="GO:0004316">
    <property type="term" value="F:3-oxoacyl-[acyl-carrier-protein] reductase (NADPH) activity"/>
    <property type="evidence" value="ECO:0007669"/>
    <property type="project" value="UniProtKB-EC"/>
</dbReference>
<dbReference type="Pfam" id="PF13561">
    <property type="entry name" value="adh_short_C2"/>
    <property type="match status" value="1"/>
</dbReference>
<dbReference type="InterPro" id="IPR002347">
    <property type="entry name" value="SDR_fam"/>
</dbReference>
<dbReference type="InterPro" id="IPR050259">
    <property type="entry name" value="SDR"/>
</dbReference>
<keyword evidence="3" id="KW-0964">Secreted</keyword>
<dbReference type="RefSeq" id="WP_064949940.1">
    <property type="nucleotide sequence ID" value="NZ_LZJS01000007.1"/>
</dbReference>
<dbReference type="GO" id="GO:0032787">
    <property type="term" value="P:monocarboxylic acid metabolic process"/>
    <property type="evidence" value="ECO:0007669"/>
    <property type="project" value="UniProtKB-ARBA"/>
</dbReference>
<keyword evidence="3" id="KW-0134">Cell wall</keyword>
<evidence type="ECO:0000256" key="2">
    <source>
        <dbReference type="ARBA" id="ARBA00006484"/>
    </source>
</evidence>
<evidence type="ECO:0000256" key="1">
    <source>
        <dbReference type="ARBA" id="ARBA00004191"/>
    </source>
</evidence>
<comment type="caution">
    <text evidence="6">The sequence shown here is derived from an EMBL/GenBank/DDBJ whole genome shotgun (WGS) entry which is preliminary data.</text>
</comment>
<evidence type="ECO:0000256" key="5">
    <source>
        <dbReference type="ARBA" id="ARBA00047400"/>
    </source>
</evidence>
<dbReference type="InterPro" id="IPR020904">
    <property type="entry name" value="Sc_DH/Rdtase_CS"/>
</dbReference>
<accession>A0A1A2SRD7</accession>
<dbReference type="PRINTS" id="PR00080">
    <property type="entry name" value="SDRFAMILY"/>
</dbReference>
<dbReference type="PANTHER" id="PTHR42879:SF2">
    <property type="entry name" value="3-OXOACYL-[ACYL-CARRIER-PROTEIN] REDUCTASE FABG"/>
    <property type="match status" value="1"/>
</dbReference>
<dbReference type="PRINTS" id="PR00081">
    <property type="entry name" value="GDHRDH"/>
</dbReference>
<reference evidence="6 7" key="1">
    <citation type="submission" date="2016-06" db="EMBL/GenBank/DDBJ databases">
        <authorList>
            <person name="Kjaerup R.B."/>
            <person name="Dalgaard T.S."/>
            <person name="Juul-Madsen H.R."/>
        </authorList>
    </citation>
    <scope>NUCLEOTIDE SEQUENCE [LARGE SCALE GENOMIC DNA]</scope>
    <source>
        <strain evidence="6 7">E2464</strain>
    </source>
</reference>
<comment type="similarity">
    <text evidence="2">Belongs to the short-chain dehydrogenases/reductases (SDR) family.</text>
</comment>
<dbReference type="AlphaFoldDB" id="A0A1A2SRD7"/>
<dbReference type="Proteomes" id="UP000093861">
    <property type="component" value="Unassembled WGS sequence"/>
</dbReference>
<evidence type="ECO:0000313" key="7">
    <source>
        <dbReference type="Proteomes" id="UP000093861"/>
    </source>
</evidence>